<dbReference type="InterPro" id="IPR033900">
    <property type="entry name" value="Gram_neg_porin_domain"/>
</dbReference>
<dbReference type="InterPro" id="IPR050298">
    <property type="entry name" value="Gram-neg_bact_OMP"/>
</dbReference>
<organism evidence="6 7">
    <name type="scientific">Vibrio breoganii</name>
    <dbReference type="NCBI Taxonomy" id="553239"/>
    <lineage>
        <taxon>Bacteria</taxon>
        <taxon>Pseudomonadati</taxon>
        <taxon>Pseudomonadota</taxon>
        <taxon>Gammaproteobacteria</taxon>
        <taxon>Vibrionales</taxon>
        <taxon>Vibrionaceae</taxon>
        <taxon>Vibrio</taxon>
    </lineage>
</organism>
<comment type="subcellular location">
    <subcellularLocation>
        <location evidence="1">Cell outer membrane</location>
        <topology evidence="1">Multi-pass membrane protein</topology>
    </subcellularLocation>
</comment>
<dbReference type="InterPro" id="IPR023614">
    <property type="entry name" value="Porin_dom_sf"/>
</dbReference>
<feature type="chain" id="PRO_5042872843" evidence="4">
    <location>
        <begin position="21"/>
        <end position="345"/>
    </location>
</feature>
<evidence type="ECO:0000256" key="1">
    <source>
        <dbReference type="ARBA" id="ARBA00004571"/>
    </source>
</evidence>
<dbReference type="EMBL" id="MDBO01000053">
    <property type="protein sequence ID" value="PMP12812.1"/>
    <property type="molecule type" value="Genomic_DNA"/>
</dbReference>
<gene>
    <name evidence="6" type="ORF">BCS93_06935</name>
</gene>
<evidence type="ECO:0000256" key="4">
    <source>
        <dbReference type="SAM" id="SignalP"/>
    </source>
</evidence>
<dbReference type="GO" id="GO:0015288">
    <property type="term" value="F:porin activity"/>
    <property type="evidence" value="ECO:0007669"/>
    <property type="project" value="InterPro"/>
</dbReference>
<dbReference type="AlphaFoldDB" id="A0AAP8SXQ2"/>
<dbReference type="CDD" id="cd00342">
    <property type="entry name" value="gram_neg_porins"/>
    <property type="match status" value="1"/>
</dbReference>
<dbReference type="PANTHER" id="PTHR34501:SF2">
    <property type="entry name" value="OUTER MEMBRANE PORIN F-RELATED"/>
    <property type="match status" value="1"/>
</dbReference>
<proteinExistence type="predicted"/>
<evidence type="ECO:0000256" key="2">
    <source>
        <dbReference type="ARBA" id="ARBA00022729"/>
    </source>
</evidence>
<accession>A0AAP8SXQ2</accession>
<dbReference type="SUPFAM" id="SSF56935">
    <property type="entry name" value="Porins"/>
    <property type="match status" value="1"/>
</dbReference>
<name>A0AAP8SXQ2_9VIBR</name>
<dbReference type="Proteomes" id="UP000235611">
    <property type="component" value="Unassembled WGS sequence"/>
</dbReference>
<keyword evidence="3" id="KW-0472">Membrane</keyword>
<dbReference type="Pfam" id="PF13609">
    <property type="entry name" value="Porin_4"/>
    <property type="match status" value="1"/>
</dbReference>
<feature type="signal peptide" evidence="4">
    <location>
        <begin position="1"/>
        <end position="20"/>
    </location>
</feature>
<evidence type="ECO:0000259" key="5">
    <source>
        <dbReference type="Pfam" id="PF13609"/>
    </source>
</evidence>
<reference evidence="7" key="1">
    <citation type="submission" date="2016-07" db="EMBL/GenBank/DDBJ databases">
        <title>Nontailed viruses are major unrecognized killers of bacteria in the ocean.</title>
        <authorList>
            <person name="Kauffman K."/>
            <person name="Hussain F."/>
            <person name="Yang J."/>
            <person name="Arevalo P."/>
            <person name="Brown J."/>
            <person name="Cutler M."/>
            <person name="Kelly L."/>
            <person name="Polz M.F."/>
        </authorList>
    </citation>
    <scope>NUCLEOTIDE SEQUENCE [LARGE SCALE GENOMIC DNA]</scope>
    <source>
        <strain evidence="7">10N.222.49.A5</strain>
    </source>
</reference>
<evidence type="ECO:0000256" key="3">
    <source>
        <dbReference type="ARBA" id="ARBA00023136"/>
    </source>
</evidence>
<dbReference type="PANTHER" id="PTHR34501">
    <property type="entry name" value="PROTEIN YDDL-RELATED"/>
    <property type="match status" value="1"/>
</dbReference>
<keyword evidence="2 4" id="KW-0732">Signal</keyword>
<dbReference type="Gene3D" id="2.40.160.10">
    <property type="entry name" value="Porin"/>
    <property type="match status" value="1"/>
</dbReference>
<dbReference type="RefSeq" id="WP_102477521.1">
    <property type="nucleotide sequence ID" value="NZ_MDBO01000053.1"/>
</dbReference>
<dbReference type="GO" id="GO:0009279">
    <property type="term" value="C:cell outer membrane"/>
    <property type="evidence" value="ECO:0007669"/>
    <property type="project" value="UniProtKB-SubCell"/>
</dbReference>
<sequence>MKKTLLALAVASVAATSLNAAEIYKSDDGSVDFYGQLRQELKFLEKDEHDADLSSGSSRMGVKGSYAITESVDVVGLVEIGVNDSDIDSRLHYVGFGGDFGTVTFGKQWVVADDVYGADYSYFFGGTALRYSTLDGARHDSQIKYTFDGENFWIKGGWGLNEGDSNQDLYELYAGTAFGDLAIHAGVGYNRDKNFVLDEDNLPNVETDLSNTYAEFTAEYGIGSSLIGFTYYWAELADEAGSGKISENGISVAGIYQMMEKTALYGGYEYTMQEANSALGGGDEDGTVIYVGIEHKFNSWARVFGEYGYGDGTTLGYTNQGSDVSVGPTVADGASNFAVGARFYW</sequence>
<evidence type="ECO:0000313" key="7">
    <source>
        <dbReference type="Proteomes" id="UP000235611"/>
    </source>
</evidence>
<comment type="caution">
    <text evidence="6">The sequence shown here is derived from an EMBL/GenBank/DDBJ whole genome shotgun (WGS) entry which is preliminary data.</text>
</comment>
<evidence type="ECO:0000313" key="6">
    <source>
        <dbReference type="EMBL" id="PMP12812.1"/>
    </source>
</evidence>
<protein>
    <submittedName>
        <fullName evidence="6">Porin</fullName>
    </submittedName>
</protein>
<feature type="domain" description="Porin" evidence="5">
    <location>
        <begin position="7"/>
        <end position="313"/>
    </location>
</feature>